<sequence>MSNPQNTLLAPTRATRYSSMRDNIFYKLPCPLCHQDVERSEPDTYCVLPPESVGAEMCLDLFVMRTASHLAKQKLAEHTATSAKRITVKNVESCENVIRIRFVNIGNPAHVTGFSTPIHDGIQANSKDHQLNGSKYVVVKSFSTHNIRDSLSKGPFTSVS</sequence>
<dbReference type="Proteomes" id="UP001219355">
    <property type="component" value="Chromosome 1"/>
</dbReference>
<dbReference type="EMBL" id="CP120627">
    <property type="protein sequence ID" value="WEW56539.1"/>
    <property type="molecule type" value="Genomic_DNA"/>
</dbReference>
<keyword evidence="2" id="KW-1185">Reference proteome</keyword>
<accession>A0AAF0DE80</accession>
<protein>
    <submittedName>
        <fullName evidence="1">Uncharacterized protein</fullName>
    </submittedName>
</protein>
<organism evidence="1 2">
    <name type="scientific">Emydomyces testavorans</name>
    <dbReference type="NCBI Taxonomy" id="2070801"/>
    <lineage>
        <taxon>Eukaryota</taxon>
        <taxon>Fungi</taxon>
        <taxon>Dikarya</taxon>
        <taxon>Ascomycota</taxon>
        <taxon>Pezizomycotina</taxon>
        <taxon>Eurotiomycetes</taxon>
        <taxon>Eurotiomycetidae</taxon>
        <taxon>Onygenales</taxon>
        <taxon>Nannizziopsiaceae</taxon>
        <taxon>Emydomyces</taxon>
    </lineage>
</organism>
<evidence type="ECO:0000313" key="1">
    <source>
        <dbReference type="EMBL" id="WEW56539.1"/>
    </source>
</evidence>
<dbReference type="AlphaFoldDB" id="A0AAF0DE80"/>
<evidence type="ECO:0000313" key="2">
    <source>
        <dbReference type="Proteomes" id="UP001219355"/>
    </source>
</evidence>
<proteinExistence type="predicted"/>
<gene>
    <name evidence="1" type="ORF">PRK78_001985</name>
</gene>
<name>A0AAF0DE80_9EURO</name>
<reference evidence="1" key="1">
    <citation type="submission" date="2023-03" db="EMBL/GenBank/DDBJ databases">
        <title>Emydomyces testavorans Genome Sequence.</title>
        <authorList>
            <person name="Hoyer L."/>
        </authorList>
    </citation>
    <scope>NUCLEOTIDE SEQUENCE</scope>
    <source>
        <strain evidence="1">16-2883</strain>
    </source>
</reference>